<organism evidence="2 3">
    <name type="scientific">Desulfotalea psychrophila (strain LSv54 / DSM 12343)</name>
    <dbReference type="NCBI Taxonomy" id="177439"/>
    <lineage>
        <taxon>Bacteria</taxon>
        <taxon>Pseudomonadati</taxon>
        <taxon>Thermodesulfobacteriota</taxon>
        <taxon>Desulfobulbia</taxon>
        <taxon>Desulfobulbales</taxon>
        <taxon>Desulfocapsaceae</taxon>
        <taxon>Desulfotalea</taxon>
    </lineage>
</organism>
<dbReference type="Proteomes" id="UP000000602">
    <property type="component" value="Chromosome"/>
</dbReference>
<keyword evidence="3" id="KW-1185">Reference proteome</keyword>
<dbReference type="STRING" id="177439.DP2010"/>
<dbReference type="eggNOG" id="ENOG5032CD0">
    <property type="taxonomic scope" value="Bacteria"/>
</dbReference>
<dbReference type="KEGG" id="dps:DP2010"/>
<dbReference type="InterPro" id="IPR043732">
    <property type="entry name" value="DUF5675"/>
</dbReference>
<reference evidence="3" key="1">
    <citation type="journal article" date="2004" name="Environ. Microbiol.">
        <title>The genome of Desulfotalea psychrophila, a sulfate-reducing bacterium from permanently cold Arctic sediments.</title>
        <authorList>
            <person name="Rabus R."/>
            <person name="Ruepp A."/>
            <person name="Frickey T."/>
            <person name="Rattei T."/>
            <person name="Fartmann B."/>
            <person name="Stark M."/>
            <person name="Bauer M."/>
            <person name="Zibat A."/>
            <person name="Lombardot T."/>
            <person name="Becker I."/>
            <person name="Amann J."/>
            <person name="Gellner K."/>
            <person name="Teeling H."/>
            <person name="Leuschner W.D."/>
            <person name="Gloeckner F.-O."/>
            <person name="Lupas A.N."/>
            <person name="Amann R."/>
            <person name="Klenk H.-P."/>
        </authorList>
    </citation>
    <scope>NUCLEOTIDE SEQUENCE [LARGE SCALE GENOMIC DNA]</scope>
    <source>
        <strain evidence="3">DSM 12343 / LSv54</strain>
    </source>
</reference>
<evidence type="ECO:0000259" key="1">
    <source>
        <dbReference type="Pfam" id="PF18925"/>
    </source>
</evidence>
<evidence type="ECO:0000313" key="3">
    <source>
        <dbReference type="Proteomes" id="UP000000602"/>
    </source>
</evidence>
<feature type="domain" description="DUF5675" evidence="1">
    <location>
        <begin position="2"/>
        <end position="97"/>
    </location>
</feature>
<sequence length="110" mass="12286">MELPWRDNRPNVSSIPLGVYLCRLVKSPRFGWVYQVRNVEGRSHVLHHSGNVAGDRTKGYVTNVLGCILHGKKRGHLAGQRAVLLSKATIRRLHKAMGGEDFELTIESGD</sequence>
<evidence type="ECO:0000313" key="2">
    <source>
        <dbReference type="EMBL" id="CAG36739.1"/>
    </source>
</evidence>
<accession>Q6ALN6</accession>
<protein>
    <recommendedName>
        <fullName evidence="1">DUF5675 domain-containing protein</fullName>
    </recommendedName>
</protein>
<dbReference type="EMBL" id="CR522870">
    <property type="protein sequence ID" value="CAG36739.1"/>
    <property type="molecule type" value="Genomic_DNA"/>
</dbReference>
<dbReference type="HOGENOM" id="CLU_114144_2_0_7"/>
<proteinExistence type="predicted"/>
<dbReference type="Pfam" id="PF18925">
    <property type="entry name" value="DUF5675"/>
    <property type="match status" value="1"/>
</dbReference>
<gene>
    <name evidence="2" type="ordered locus">DP2010</name>
</gene>
<name>Q6ALN6_DESPS</name>
<dbReference type="AlphaFoldDB" id="Q6ALN6"/>